<dbReference type="AlphaFoldDB" id="A0A2H3BWU1"/>
<dbReference type="Proteomes" id="UP000218334">
    <property type="component" value="Unassembled WGS sequence"/>
</dbReference>
<organism evidence="1 2">
    <name type="scientific">Armillaria solidipes</name>
    <dbReference type="NCBI Taxonomy" id="1076256"/>
    <lineage>
        <taxon>Eukaryota</taxon>
        <taxon>Fungi</taxon>
        <taxon>Dikarya</taxon>
        <taxon>Basidiomycota</taxon>
        <taxon>Agaricomycotina</taxon>
        <taxon>Agaricomycetes</taxon>
        <taxon>Agaricomycetidae</taxon>
        <taxon>Agaricales</taxon>
        <taxon>Marasmiineae</taxon>
        <taxon>Physalacriaceae</taxon>
        <taxon>Armillaria</taxon>
    </lineage>
</organism>
<sequence length="81" mass="9421">MLYQKDDHHVKITTNPNAIRRDSFLIFHSAYCEMVKRRCWCMDYALPGATDNPVLSVTAATKLRSPSIRMPSRRILKRNNV</sequence>
<proteinExistence type="predicted"/>
<gene>
    <name evidence="1" type="ORF">ARMSODRAFT_959109</name>
</gene>
<protein>
    <submittedName>
        <fullName evidence="1">Uncharacterized protein</fullName>
    </submittedName>
</protein>
<dbReference type="EMBL" id="KZ293436">
    <property type="protein sequence ID" value="PBK67516.1"/>
    <property type="molecule type" value="Genomic_DNA"/>
</dbReference>
<evidence type="ECO:0000313" key="1">
    <source>
        <dbReference type="EMBL" id="PBK67516.1"/>
    </source>
</evidence>
<reference evidence="2" key="1">
    <citation type="journal article" date="2017" name="Nat. Ecol. Evol.">
        <title>Genome expansion and lineage-specific genetic innovations in the forest pathogenic fungi Armillaria.</title>
        <authorList>
            <person name="Sipos G."/>
            <person name="Prasanna A.N."/>
            <person name="Walter M.C."/>
            <person name="O'Connor E."/>
            <person name="Balint B."/>
            <person name="Krizsan K."/>
            <person name="Kiss B."/>
            <person name="Hess J."/>
            <person name="Varga T."/>
            <person name="Slot J."/>
            <person name="Riley R."/>
            <person name="Boka B."/>
            <person name="Rigling D."/>
            <person name="Barry K."/>
            <person name="Lee J."/>
            <person name="Mihaltcheva S."/>
            <person name="LaButti K."/>
            <person name="Lipzen A."/>
            <person name="Waldron R."/>
            <person name="Moloney N.M."/>
            <person name="Sperisen C."/>
            <person name="Kredics L."/>
            <person name="Vagvoelgyi C."/>
            <person name="Patrignani A."/>
            <person name="Fitzpatrick D."/>
            <person name="Nagy I."/>
            <person name="Doyle S."/>
            <person name="Anderson J.B."/>
            <person name="Grigoriev I.V."/>
            <person name="Gueldener U."/>
            <person name="Muensterkoetter M."/>
            <person name="Nagy L.G."/>
        </authorList>
    </citation>
    <scope>NUCLEOTIDE SEQUENCE [LARGE SCALE GENOMIC DNA]</scope>
    <source>
        <strain evidence="2">28-4</strain>
    </source>
</reference>
<keyword evidence="2" id="KW-1185">Reference proteome</keyword>
<name>A0A2H3BWU1_9AGAR</name>
<evidence type="ECO:0000313" key="2">
    <source>
        <dbReference type="Proteomes" id="UP000218334"/>
    </source>
</evidence>
<accession>A0A2H3BWU1</accession>